<feature type="domain" description="B box-type" evidence="14">
    <location>
        <begin position="152"/>
        <end position="198"/>
    </location>
</feature>
<dbReference type="PROSITE" id="PS00518">
    <property type="entry name" value="ZF_RING_1"/>
    <property type="match status" value="1"/>
</dbReference>
<dbReference type="InterPro" id="IPR011992">
    <property type="entry name" value="EF-hand-dom_pair"/>
</dbReference>
<dbReference type="InterPro" id="IPR004123">
    <property type="entry name" value="Dim1"/>
</dbReference>
<keyword evidence="12" id="KW-1133">Transmembrane helix</keyword>
<dbReference type="InterPro" id="IPR001841">
    <property type="entry name" value="Znf_RING"/>
</dbReference>
<dbReference type="CDD" id="cd19756">
    <property type="entry name" value="Bbox2"/>
    <property type="match status" value="1"/>
</dbReference>
<dbReference type="SMART" id="SM00054">
    <property type="entry name" value="EFh"/>
    <property type="match status" value="4"/>
</dbReference>
<evidence type="ECO:0000259" key="15">
    <source>
        <dbReference type="PROSITE" id="PS50222"/>
    </source>
</evidence>
<feature type="domain" description="B box-type" evidence="14">
    <location>
        <begin position="232"/>
        <end position="271"/>
    </location>
</feature>
<keyword evidence="4" id="KW-0479">Metal-binding</keyword>
<keyword evidence="17" id="KW-1185">Reference proteome</keyword>
<evidence type="ECO:0000256" key="12">
    <source>
        <dbReference type="SAM" id="Phobius"/>
    </source>
</evidence>
<keyword evidence="7" id="KW-0106">Calcium</keyword>
<dbReference type="Pfam" id="PF00643">
    <property type="entry name" value="zf-B_box"/>
    <property type="match status" value="1"/>
</dbReference>
<dbReference type="CDD" id="cd19757">
    <property type="entry name" value="Bbox1"/>
    <property type="match status" value="1"/>
</dbReference>
<dbReference type="PROSITE" id="PS00018">
    <property type="entry name" value="EF_HAND_1"/>
    <property type="match status" value="1"/>
</dbReference>
<organism evidence="16 17">
    <name type="scientific">Symbiodinium microadriaticum</name>
    <name type="common">Dinoflagellate</name>
    <name type="synonym">Zooxanthella microadriatica</name>
    <dbReference type="NCBI Taxonomy" id="2951"/>
    <lineage>
        <taxon>Eukaryota</taxon>
        <taxon>Sar</taxon>
        <taxon>Alveolata</taxon>
        <taxon>Dinophyceae</taxon>
        <taxon>Suessiales</taxon>
        <taxon>Symbiodiniaceae</taxon>
        <taxon>Symbiodinium</taxon>
    </lineage>
</organism>
<evidence type="ECO:0000256" key="6">
    <source>
        <dbReference type="ARBA" id="ARBA00022833"/>
    </source>
</evidence>
<evidence type="ECO:0000259" key="13">
    <source>
        <dbReference type="PROSITE" id="PS50089"/>
    </source>
</evidence>
<dbReference type="Pfam" id="PF22586">
    <property type="entry name" value="ANCHR-like_BBOX"/>
    <property type="match status" value="1"/>
</dbReference>
<feature type="compositionally biased region" description="Polar residues" evidence="11">
    <location>
        <begin position="127"/>
        <end position="140"/>
    </location>
</feature>
<dbReference type="Proteomes" id="UP000186817">
    <property type="component" value="Unassembled WGS sequence"/>
</dbReference>
<dbReference type="SUPFAM" id="SSF47473">
    <property type="entry name" value="EF-hand"/>
    <property type="match status" value="1"/>
</dbReference>
<name>A0A1Q9ENZ5_SYMMI</name>
<keyword evidence="3" id="KW-0507">mRNA processing</keyword>
<feature type="transmembrane region" description="Helical" evidence="12">
    <location>
        <begin position="901"/>
        <end position="922"/>
    </location>
</feature>
<keyword evidence="8" id="KW-0508">mRNA splicing</keyword>
<evidence type="ECO:0000313" key="16">
    <source>
        <dbReference type="EMBL" id="OLQ09143.1"/>
    </source>
</evidence>
<dbReference type="Gene3D" id="3.30.160.60">
    <property type="entry name" value="Classic Zinc Finger"/>
    <property type="match status" value="1"/>
</dbReference>
<dbReference type="Pfam" id="PF13833">
    <property type="entry name" value="EF-hand_8"/>
    <property type="match status" value="1"/>
</dbReference>
<dbReference type="GO" id="GO:0046540">
    <property type="term" value="C:U4/U6 x U5 tri-snRNP complex"/>
    <property type="evidence" value="ECO:0007669"/>
    <property type="project" value="InterPro"/>
</dbReference>
<dbReference type="GO" id="GO:0005509">
    <property type="term" value="F:calcium ion binding"/>
    <property type="evidence" value="ECO:0007669"/>
    <property type="project" value="InterPro"/>
</dbReference>
<keyword evidence="5 10" id="KW-0863">Zinc-finger</keyword>
<dbReference type="EMBL" id="LSRX01000103">
    <property type="protein sequence ID" value="OLQ09143.1"/>
    <property type="molecule type" value="Genomic_DNA"/>
</dbReference>
<dbReference type="Gene3D" id="1.10.238.10">
    <property type="entry name" value="EF-hand"/>
    <property type="match status" value="1"/>
</dbReference>
<feature type="transmembrane region" description="Helical" evidence="12">
    <location>
        <begin position="943"/>
        <end position="966"/>
    </location>
</feature>
<evidence type="ECO:0000313" key="17">
    <source>
        <dbReference type="Proteomes" id="UP000186817"/>
    </source>
</evidence>
<dbReference type="OrthoDB" id="147752at2759"/>
<evidence type="ECO:0000256" key="1">
    <source>
        <dbReference type="ARBA" id="ARBA00004123"/>
    </source>
</evidence>
<dbReference type="CDD" id="cd00051">
    <property type="entry name" value="EFh"/>
    <property type="match status" value="1"/>
</dbReference>
<dbReference type="Pfam" id="PF05348">
    <property type="entry name" value="UMP1"/>
    <property type="match status" value="1"/>
</dbReference>
<dbReference type="PROSITE" id="PS50089">
    <property type="entry name" value="ZF_RING_2"/>
    <property type="match status" value="1"/>
</dbReference>
<dbReference type="InterPro" id="IPR002048">
    <property type="entry name" value="EF_hand_dom"/>
</dbReference>
<protein>
    <submittedName>
        <fullName evidence="16">Thioredoxin-like protein 4A</fullName>
    </submittedName>
</protein>
<sequence>MARSHGQSNAMDANSEAEETCIGCSLQHLDISLVLVCGHRLCLQCAWRELQASRYTSARCPRCSSVTKVDSRAAEQIREFMRNASPHPSPSPANVFQREYCVLPKLAERWKRPEPGIRSMRLRPPSRGSNQSPEMSTVSPTTPPAEQLDELADGALCGQCQGTRADVRCRQCNEIFCSACSARMHKAGRMREHNLVPVTALLPDRVHVARDSSESAASPQLIVESSPCPATCPVHAGEPLQFFCLSCVECICAECVIHVGSAHHDHEVVNVRVAFQQLSQPIKQALETAAARLQASPKRRQSELLPLEDAFSKMKLDVVNTFESLFSSLKNKEEELVRGANDCGRLLDTTMLAKARDYEAQLAELGRLQAMLDALADGQTVMDEVQRLNLYVAVKDGLASLPLRAKVSGKVASTDEAGSIEESAAQEVQEFADSLVQGIADTLRTKQTEVDSLICDLRVFGQHAPLKAKMERELLSQFQRLPGLPSSLVGLETVMDMDDTIEFEDIMNLEANSALSRFTGPNRHFIFGPDPRTADSTEVPSALVDAEKVQSRRHFPPSQEASKGGTADCLEIYSKKHCPPPSAEQSDGASSGVRRFDAVKHKQYDEEVKDSKEGRRHVPGPSSQLDAALQVKGRESRRCRQAFEGSSGQAPDGNCENRSDSRTQRRYIQPQDHLQWSGAVPGQFPDSKPQGIRCSSTSPTYLDVNAATALGSGAPEAASSTALVCFGPRSQTPRKRRVGVQDNLVGGTLRGPASSKVGEIRPSRRPVDQGTSLLGGYLRSSSEVDRAPSPLPQRPQDNLAGRYGLIGFPLSFRRSNTSVFPDLRIEIDLASMRCLCTVLSLGILLGAARADLYNLAEGDDPTSLLQRGAEALHSRQVRQVVLMAGDPPQSLPAQLGHMRPALWAVSCVTVLYFAAYAVLAIIHAFNQAQDAGPGPVEKALESAVMGVCFAPMLCVLFLSSVLVFGWDLACVLSAMAESDLKAVSDSFEGLEGMNLPVAAFVEAFKTNPVLVRKIALVTGFEEHLLKLIPQEELLSTFAQWDTEGSGNLSFENFVQGLSKMRQFNRSATEQAEVAEEQAVLDASVQEAKAAFLAAGGGQGSELDLQAFLVALSDATLVVKIATATGLPTSFFESLSVRQLLDLFKEVDLDCSGTVSLEEWIEALVRIRMTIYDERKAEMDAAMDAVRTHAEVALNEGDEDWSGEFDFREFIVAFKYNPTFLRKVSLATGISAEELGSMQDESIEDLFLALDTDFSGTVSFAEFVKGLSPIAMAHGLPHLRTAWQVEKAVTEEESRVVLLRFGHDYDPECKLTDDVLLALSDTVKEMCGFFLVDTDLVPDFTQQYELYDPCTLMFFYKGRHLQLELGLGERYKITGPIGGEKELLTVIEAVHRGAQQGRDLIVAPQDRSLAYRF</sequence>
<dbReference type="PANTHER" id="PTHR12052">
    <property type="entry name" value="THIOREDOXIN-LIKE PROTEN 4A, 4B"/>
    <property type="match status" value="1"/>
</dbReference>
<dbReference type="InterPro" id="IPR036249">
    <property type="entry name" value="Thioredoxin-like_sf"/>
</dbReference>
<dbReference type="SMART" id="SM00336">
    <property type="entry name" value="BBOX"/>
    <property type="match status" value="2"/>
</dbReference>
<gene>
    <name evidence="16" type="primary">Txnl4a</name>
    <name evidence="16" type="ORF">AK812_SmicGene7266</name>
</gene>
<keyword evidence="6" id="KW-0862">Zinc</keyword>
<dbReference type="InterPro" id="IPR013083">
    <property type="entry name" value="Znf_RING/FYVE/PHD"/>
</dbReference>
<evidence type="ECO:0000256" key="3">
    <source>
        <dbReference type="ARBA" id="ARBA00022664"/>
    </source>
</evidence>
<keyword evidence="9" id="KW-0539">Nucleus</keyword>
<feature type="region of interest" description="Disordered" evidence="11">
    <location>
        <begin position="744"/>
        <end position="773"/>
    </location>
</feature>
<dbReference type="PANTHER" id="PTHR12052:SF5">
    <property type="entry name" value="THIOREDOXIN-LIKE PROTEIN 4A"/>
    <property type="match status" value="1"/>
</dbReference>
<comment type="similarity">
    <text evidence="2">Belongs to the DIM1 family.</text>
</comment>
<evidence type="ECO:0000256" key="5">
    <source>
        <dbReference type="ARBA" id="ARBA00022771"/>
    </source>
</evidence>
<dbReference type="Gene3D" id="3.40.30.10">
    <property type="entry name" value="Glutaredoxin"/>
    <property type="match status" value="1"/>
</dbReference>
<feature type="domain" description="EF-hand" evidence="15">
    <location>
        <begin position="1028"/>
        <end position="1063"/>
    </location>
</feature>
<feature type="region of interest" description="Disordered" evidence="11">
    <location>
        <begin position="113"/>
        <end position="145"/>
    </location>
</feature>
<dbReference type="InterPro" id="IPR017907">
    <property type="entry name" value="Znf_RING_CS"/>
</dbReference>
<dbReference type="PROSITE" id="PS50222">
    <property type="entry name" value="EF_HAND_2"/>
    <property type="match status" value="3"/>
</dbReference>
<feature type="compositionally biased region" description="Basic and acidic residues" evidence="11">
    <location>
        <begin position="594"/>
        <end position="613"/>
    </location>
</feature>
<reference evidence="16 17" key="1">
    <citation type="submission" date="2016-02" db="EMBL/GenBank/DDBJ databases">
        <title>Genome analysis of coral dinoflagellate symbionts highlights evolutionary adaptations to a symbiotic lifestyle.</title>
        <authorList>
            <person name="Aranda M."/>
            <person name="Li Y."/>
            <person name="Liew Y.J."/>
            <person name="Baumgarten S."/>
            <person name="Simakov O."/>
            <person name="Wilson M."/>
            <person name="Piel J."/>
            <person name="Ashoor H."/>
            <person name="Bougouffa S."/>
            <person name="Bajic V.B."/>
            <person name="Ryu T."/>
            <person name="Ravasi T."/>
            <person name="Bayer T."/>
            <person name="Micklem G."/>
            <person name="Kim H."/>
            <person name="Bhak J."/>
            <person name="Lajeunesse T.C."/>
            <person name="Voolstra C.R."/>
        </authorList>
    </citation>
    <scope>NUCLEOTIDE SEQUENCE [LARGE SCALE GENOMIC DNA]</scope>
    <source>
        <strain evidence="16 17">CCMP2467</strain>
    </source>
</reference>
<dbReference type="PROSITE" id="PS50119">
    <property type="entry name" value="ZF_BBOX"/>
    <property type="match status" value="2"/>
</dbReference>
<dbReference type="InterPro" id="IPR018247">
    <property type="entry name" value="EF_Hand_1_Ca_BS"/>
</dbReference>
<dbReference type="GO" id="GO:0005681">
    <property type="term" value="C:spliceosomal complex"/>
    <property type="evidence" value="ECO:0007669"/>
    <property type="project" value="TreeGrafter"/>
</dbReference>
<feature type="region of interest" description="Disordered" evidence="11">
    <location>
        <begin position="576"/>
        <end position="695"/>
    </location>
</feature>
<dbReference type="Gene3D" id="3.30.40.10">
    <property type="entry name" value="Zinc/RING finger domain, C3HC4 (zinc finger)"/>
    <property type="match status" value="1"/>
</dbReference>
<dbReference type="SUPFAM" id="SSF57845">
    <property type="entry name" value="B-box zinc-binding domain"/>
    <property type="match status" value="1"/>
</dbReference>
<evidence type="ECO:0000256" key="8">
    <source>
        <dbReference type="ARBA" id="ARBA00023187"/>
    </source>
</evidence>
<dbReference type="InterPro" id="IPR000315">
    <property type="entry name" value="Znf_B-box"/>
</dbReference>
<evidence type="ECO:0000256" key="10">
    <source>
        <dbReference type="PROSITE-ProRule" id="PRU00024"/>
    </source>
</evidence>
<evidence type="ECO:0000256" key="11">
    <source>
        <dbReference type="SAM" id="MobiDB-lite"/>
    </source>
</evidence>
<keyword evidence="12" id="KW-0472">Membrane</keyword>
<feature type="domain" description="EF-hand" evidence="15">
    <location>
        <begin position="1134"/>
        <end position="1169"/>
    </location>
</feature>
<evidence type="ECO:0000256" key="2">
    <source>
        <dbReference type="ARBA" id="ARBA00008241"/>
    </source>
</evidence>
<comment type="caution">
    <text evidence="16">The sequence shown here is derived from an EMBL/GenBank/DDBJ whole genome shotgun (WGS) entry which is preliminary data.</text>
</comment>
<feature type="domain" description="RING-type" evidence="13">
    <location>
        <begin position="21"/>
        <end position="64"/>
    </location>
</feature>
<dbReference type="SUPFAM" id="SSF52833">
    <property type="entry name" value="Thioredoxin-like"/>
    <property type="match status" value="1"/>
</dbReference>
<dbReference type="SMART" id="SM01410">
    <property type="entry name" value="DIM1"/>
    <property type="match status" value="1"/>
</dbReference>
<keyword evidence="12" id="KW-0812">Transmembrane</keyword>
<proteinExistence type="inferred from homology"/>
<accession>A0A1Q9ENZ5</accession>
<feature type="region of interest" description="Disordered" evidence="11">
    <location>
        <begin position="547"/>
        <end position="566"/>
    </location>
</feature>
<dbReference type="GO" id="GO:0008270">
    <property type="term" value="F:zinc ion binding"/>
    <property type="evidence" value="ECO:0007669"/>
    <property type="project" value="UniProtKB-KW"/>
</dbReference>
<dbReference type="GO" id="GO:0005682">
    <property type="term" value="C:U5 snRNP"/>
    <property type="evidence" value="ECO:0007669"/>
    <property type="project" value="TreeGrafter"/>
</dbReference>
<feature type="compositionally biased region" description="Basic and acidic residues" evidence="11">
    <location>
        <begin position="758"/>
        <end position="767"/>
    </location>
</feature>
<dbReference type="GO" id="GO:0000398">
    <property type="term" value="P:mRNA splicing, via spliceosome"/>
    <property type="evidence" value="ECO:0007669"/>
    <property type="project" value="InterPro"/>
</dbReference>
<evidence type="ECO:0000256" key="9">
    <source>
        <dbReference type="ARBA" id="ARBA00023242"/>
    </source>
</evidence>
<evidence type="ECO:0000259" key="14">
    <source>
        <dbReference type="PROSITE" id="PS50119"/>
    </source>
</evidence>
<dbReference type="Pfam" id="PF02966">
    <property type="entry name" value="DIM1"/>
    <property type="match status" value="1"/>
</dbReference>
<evidence type="ECO:0000256" key="7">
    <source>
        <dbReference type="ARBA" id="ARBA00022837"/>
    </source>
</evidence>
<evidence type="ECO:0000256" key="4">
    <source>
        <dbReference type="ARBA" id="ARBA00022723"/>
    </source>
</evidence>
<dbReference type="SUPFAM" id="SSF57850">
    <property type="entry name" value="RING/U-box"/>
    <property type="match status" value="1"/>
</dbReference>
<feature type="domain" description="EF-hand" evidence="15">
    <location>
        <begin position="1237"/>
        <end position="1272"/>
    </location>
</feature>
<dbReference type="Pfam" id="PF13202">
    <property type="entry name" value="EF-hand_5"/>
    <property type="match status" value="1"/>
</dbReference>
<comment type="subcellular location">
    <subcellularLocation>
        <location evidence="1">Nucleus</location>
    </subcellularLocation>
</comment>